<dbReference type="SUPFAM" id="SSF46689">
    <property type="entry name" value="Homeodomain-like"/>
    <property type="match status" value="1"/>
</dbReference>
<dbReference type="Gene3D" id="1.10.10.10">
    <property type="entry name" value="Winged helix-like DNA-binding domain superfamily/Winged helix DNA-binding domain"/>
    <property type="match status" value="1"/>
</dbReference>
<evidence type="ECO:0000256" key="1">
    <source>
        <dbReference type="SAM" id="Coils"/>
    </source>
</evidence>
<gene>
    <name evidence="2" type="ordered locus">Halhy_1772</name>
</gene>
<dbReference type="PANTHER" id="PTHR33609:SF1">
    <property type="entry name" value="TRANSPOSASE"/>
    <property type="match status" value="1"/>
</dbReference>
<reference evidence="2 3" key="1">
    <citation type="journal article" date="2011" name="Stand. Genomic Sci.">
        <title>Complete genome sequence of Haliscomenobacter hydrossis type strain (O).</title>
        <authorList>
            <consortium name="US DOE Joint Genome Institute (JGI-PGF)"/>
            <person name="Daligault H."/>
            <person name="Lapidus A."/>
            <person name="Zeytun A."/>
            <person name="Nolan M."/>
            <person name="Lucas S."/>
            <person name="Del Rio T.G."/>
            <person name="Tice H."/>
            <person name="Cheng J.F."/>
            <person name="Tapia R."/>
            <person name="Han C."/>
            <person name="Goodwin L."/>
            <person name="Pitluck S."/>
            <person name="Liolios K."/>
            <person name="Pagani I."/>
            <person name="Ivanova N."/>
            <person name="Huntemann M."/>
            <person name="Mavromatis K."/>
            <person name="Mikhailova N."/>
            <person name="Pati A."/>
            <person name="Chen A."/>
            <person name="Palaniappan K."/>
            <person name="Land M."/>
            <person name="Hauser L."/>
            <person name="Brambilla E.M."/>
            <person name="Rohde M."/>
            <person name="Verbarg S."/>
            <person name="Goker M."/>
            <person name="Bristow J."/>
            <person name="Eisen J.A."/>
            <person name="Markowitz V."/>
            <person name="Hugenholtz P."/>
            <person name="Kyrpides N.C."/>
            <person name="Klenk H.P."/>
            <person name="Woyke T."/>
        </authorList>
    </citation>
    <scope>NUCLEOTIDE SEQUENCE [LARGE SCALE GENOMIC DNA]</scope>
    <source>
        <strain evidence="3">ATCC 27775 / DSM 1100 / LMG 10767 / O</strain>
    </source>
</reference>
<dbReference type="Proteomes" id="UP000008461">
    <property type="component" value="Chromosome"/>
</dbReference>
<dbReference type="GO" id="GO:0006313">
    <property type="term" value="P:DNA transposition"/>
    <property type="evidence" value="ECO:0007669"/>
    <property type="project" value="InterPro"/>
</dbReference>
<dbReference type="RefSeq" id="WP_013764213.1">
    <property type="nucleotide sequence ID" value="NC_015510.1"/>
</dbReference>
<dbReference type="InterPro" id="IPR036388">
    <property type="entry name" value="WH-like_DNA-bd_sf"/>
</dbReference>
<dbReference type="GO" id="GO:0004803">
    <property type="term" value="F:transposase activity"/>
    <property type="evidence" value="ECO:0007669"/>
    <property type="project" value="InterPro"/>
</dbReference>
<name>F4L2Y0_HALH1</name>
<dbReference type="GO" id="GO:0003677">
    <property type="term" value="F:DNA binding"/>
    <property type="evidence" value="ECO:0007669"/>
    <property type="project" value="InterPro"/>
</dbReference>
<dbReference type="KEGG" id="hhy:Halhy_1772"/>
<dbReference type="InterPro" id="IPR009057">
    <property type="entry name" value="Homeodomain-like_sf"/>
</dbReference>
<dbReference type="InterPro" id="IPR052546">
    <property type="entry name" value="Transposase_8_domain"/>
</dbReference>
<dbReference type="HOGENOM" id="CLU_027402_34_1_10"/>
<dbReference type="InterPro" id="IPR002514">
    <property type="entry name" value="Transposase_8"/>
</dbReference>
<dbReference type="PANTHER" id="PTHR33609">
    <property type="entry name" value="LOW CALCIUM RESPONSE LOCUS PROTEIN S"/>
    <property type="match status" value="1"/>
</dbReference>
<dbReference type="EMBL" id="CP002691">
    <property type="protein sequence ID" value="AEE49660.1"/>
    <property type="molecule type" value="Genomic_DNA"/>
</dbReference>
<evidence type="ECO:0000313" key="2">
    <source>
        <dbReference type="EMBL" id="AEE49660.1"/>
    </source>
</evidence>
<dbReference type="eggNOG" id="COG2963">
    <property type="taxonomic scope" value="Bacteria"/>
</dbReference>
<dbReference type="Pfam" id="PF01527">
    <property type="entry name" value="HTH_Tnp_1"/>
    <property type="match status" value="1"/>
</dbReference>
<reference key="2">
    <citation type="submission" date="2011-04" db="EMBL/GenBank/DDBJ databases">
        <title>Complete sequence of chromosome of Haliscomenobacter hydrossis DSM 1100.</title>
        <authorList>
            <consortium name="US DOE Joint Genome Institute (JGI-PGF)"/>
            <person name="Lucas S."/>
            <person name="Han J."/>
            <person name="Lapidus A."/>
            <person name="Bruce D."/>
            <person name="Goodwin L."/>
            <person name="Pitluck S."/>
            <person name="Peters L."/>
            <person name="Kyrpides N."/>
            <person name="Mavromatis K."/>
            <person name="Ivanova N."/>
            <person name="Ovchinnikova G."/>
            <person name="Pagani I."/>
            <person name="Daligault H."/>
            <person name="Detter J.C."/>
            <person name="Han C."/>
            <person name="Land M."/>
            <person name="Hauser L."/>
            <person name="Markowitz V."/>
            <person name="Cheng J.-F."/>
            <person name="Hugenholtz P."/>
            <person name="Woyke T."/>
            <person name="Wu D."/>
            <person name="Verbarg S."/>
            <person name="Frueling A."/>
            <person name="Brambilla E."/>
            <person name="Klenk H.-P."/>
            <person name="Eisen J.A."/>
        </authorList>
    </citation>
    <scope>NUCLEOTIDE SEQUENCE</scope>
    <source>
        <strain>DSM 1100</strain>
    </source>
</reference>
<accession>F4L2Y0</accession>
<dbReference type="STRING" id="760192.Halhy_1772"/>
<organism evidence="2 3">
    <name type="scientific">Haliscomenobacter hydrossis (strain ATCC 27775 / DSM 1100 / LMG 10767 / O)</name>
    <dbReference type="NCBI Taxonomy" id="760192"/>
    <lineage>
        <taxon>Bacteria</taxon>
        <taxon>Pseudomonadati</taxon>
        <taxon>Bacteroidota</taxon>
        <taxon>Saprospiria</taxon>
        <taxon>Saprospirales</taxon>
        <taxon>Haliscomenobacteraceae</taxon>
        <taxon>Haliscomenobacter</taxon>
    </lineage>
</organism>
<sequence length="98" mass="11797">MRKNRYTETERMAIVGEQAKGKSVEEICRNYQISPATFYKWKQALATQADDTKRRLYELEQENKRLKKMYAELSIDHEILQEGYDYLKKWQAIDEKKS</sequence>
<keyword evidence="3" id="KW-1185">Reference proteome</keyword>
<evidence type="ECO:0000313" key="3">
    <source>
        <dbReference type="Proteomes" id="UP000008461"/>
    </source>
</evidence>
<proteinExistence type="predicted"/>
<dbReference type="AlphaFoldDB" id="F4L2Y0"/>
<keyword evidence="1" id="KW-0175">Coiled coil</keyword>
<protein>
    <submittedName>
        <fullName evidence="2">Transposase IS3/IS911 family protein</fullName>
    </submittedName>
</protein>
<feature type="coiled-coil region" evidence="1">
    <location>
        <begin position="42"/>
        <end position="76"/>
    </location>
</feature>